<reference evidence="2 3" key="1">
    <citation type="journal article" date="2019" name="Syst. Appl. Microbiol.">
        <title>Characterization of Bifidobacterium species in feaces of the Egyptian fruit bat: Description of B. vespertilionis sp. nov. and B. rousetti sp. nov.</title>
        <authorList>
            <person name="Modesto M."/>
            <person name="Satti M."/>
            <person name="Watanabe K."/>
            <person name="Puglisi E."/>
            <person name="Morelli L."/>
            <person name="Huang C.-H."/>
            <person name="Liou J.-S."/>
            <person name="Miyashita M."/>
            <person name="Tamura T."/>
            <person name="Saito S."/>
            <person name="Mori K."/>
            <person name="Huang L."/>
            <person name="Sciavilla P."/>
            <person name="Sandri C."/>
            <person name="Spiezio C."/>
            <person name="Vitali F."/>
            <person name="Cavalieri D."/>
            <person name="Perpetuini G."/>
            <person name="Tofalo R."/>
            <person name="Bonetti A."/>
            <person name="Arita M."/>
            <person name="Mattarelli P."/>
        </authorList>
    </citation>
    <scope>NUCLEOTIDE SEQUENCE [LARGE SCALE GENOMIC DNA]</scope>
    <source>
        <strain evidence="2 3">RST7</strain>
    </source>
</reference>
<keyword evidence="1" id="KW-1133">Transmembrane helix</keyword>
<comment type="caution">
    <text evidence="2">The sequence shown here is derived from an EMBL/GenBank/DDBJ whole genome shotgun (WGS) entry which is preliminary data.</text>
</comment>
<gene>
    <name evidence="2" type="ORF">EMO89_04520</name>
</gene>
<evidence type="ECO:0000313" key="3">
    <source>
        <dbReference type="Proteomes" id="UP000412028"/>
    </source>
</evidence>
<protein>
    <submittedName>
        <fullName evidence="2">Uncharacterized protein</fullName>
    </submittedName>
</protein>
<dbReference type="EMBL" id="RZUI01000004">
    <property type="protein sequence ID" value="KAA8830728.1"/>
    <property type="molecule type" value="Genomic_DNA"/>
</dbReference>
<feature type="transmembrane region" description="Helical" evidence="1">
    <location>
        <begin position="216"/>
        <end position="235"/>
    </location>
</feature>
<organism evidence="2 3">
    <name type="scientific">Bifidobacterium tissieri</name>
    <dbReference type="NCBI Taxonomy" id="1630162"/>
    <lineage>
        <taxon>Bacteria</taxon>
        <taxon>Bacillati</taxon>
        <taxon>Actinomycetota</taxon>
        <taxon>Actinomycetes</taxon>
        <taxon>Bifidobacteriales</taxon>
        <taxon>Bifidobacteriaceae</taxon>
        <taxon>Bifidobacterium</taxon>
    </lineage>
</organism>
<keyword evidence="1" id="KW-0812">Transmembrane</keyword>
<dbReference type="AlphaFoldDB" id="A0A5M9ZY55"/>
<keyword evidence="1" id="KW-0472">Membrane</keyword>
<evidence type="ECO:0000256" key="1">
    <source>
        <dbReference type="SAM" id="Phobius"/>
    </source>
</evidence>
<dbReference type="OrthoDB" id="3238543at2"/>
<feature type="transmembrane region" description="Helical" evidence="1">
    <location>
        <begin position="128"/>
        <end position="147"/>
    </location>
</feature>
<accession>A0A5M9ZY55</accession>
<dbReference type="Proteomes" id="UP000412028">
    <property type="component" value="Unassembled WGS sequence"/>
</dbReference>
<feature type="transmembrane region" description="Helical" evidence="1">
    <location>
        <begin position="49"/>
        <end position="69"/>
    </location>
</feature>
<dbReference type="RefSeq" id="WP_150381089.1">
    <property type="nucleotide sequence ID" value="NZ_RZUI01000004.1"/>
</dbReference>
<sequence length="241" mass="26066">MNAVSPVRALAMYYWSAWYFLAAMLGSVSSLLMGSWISGEANGTPITGGYSFFFTGTQPLICLVLLYACDVRVSKAHYGGLPRHVYFAWKPCSLRTVFRALVLIAVNLLSVLGFDAIMILTGTEMHPHLVTVLCFVVLQSLLIALVYSINEITVNPTIAGIISGILCYVWIPLPGGLSDYAAPYVANALRVVGLNLNGTMAPQAATISRSPGDPMMLAPIVALTVVYVLLNRFLCKGVERK</sequence>
<evidence type="ECO:0000313" key="2">
    <source>
        <dbReference type="EMBL" id="KAA8830728.1"/>
    </source>
</evidence>
<feature type="transmembrane region" description="Helical" evidence="1">
    <location>
        <begin position="154"/>
        <end position="171"/>
    </location>
</feature>
<feature type="transmembrane region" description="Helical" evidence="1">
    <location>
        <begin position="100"/>
        <end position="122"/>
    </location>
</feature>
<proteinExistence type="predicted"/>
<name>A0A5M9ZY55_9BIFI</name>
<feature type="transmembrane region" description="Helical" evidence="1">
    <location>
        <begin position="12"/>
        <end position="37"/>
    </location>
</feature>